<dbReference type="InterPro" id="IPR046347">
    <property type="entry name" value="bZIP_sf"/>
</dbReference>
<proteinExistence type="predicted"/>
<dbReference type="GO" id="GO:0003700">
    <property type="term" value="F:DNA-binding transcription factor activity"/>
    <property type="evidence" value="ECO:0007669"/>
    <property type="project" value="InterPro"/>
</dbReference>
<feature type="compositionally biased region" description="Low complexity" evidence="5">
    <location>
        <begin position="81"/>
        <end position="110"/>
    </location>
</feature>
<dbReference type="PANTHER" id="PTHR19304">
    <property type="entry name" value="CYCLIC-AMP RESPONSE ELEMENT BINDING PROTEIN"/>
    <property type="match status" value="1"/>
</dbReference>
<dbReference type="CDD" id="cd14687">
    <property type="entry name" value="bZIP_ATF2"/>
    <property type="match status" value="1"/>
</dbReference>
<keyword evidence="2" id="KW-0805">Transcription regulation</keyword>
<evidence type="ECO:0000256" key="3">
    <source>
        <dbReference type="ARBA" id="ARBA00023163"/>
    </source>
</evidence>
<evidence type="ECO:0000259" key="6">
    <source>
        <dbReference type="PROSITE" id="PS50217"/>
    </source>
</evidence>
<name>A0AAD5RQ71_9PEZI</name>
<keyword evidence="3" id="KW-0804">Transcription</keyword>
<dbReference type="Pfam" id="PF00170">
    <property type="entry name" value="bZIP_1"/>
    <property type="match status" value="1"/>
</dbReference>
<evidence type="ECO:0000256" key="4">
    <source>
        <dbReference type="ARBA" id="ARBA00023242"/>
    </source>
</evidence>
<evidence type="ECO:0000256" key="2">
    <source>
        <dbReference type="ARBA" id="ARBA00023015"/>
    </source>
</evidence>
<organism evidence="7 8">
    <name type="scientific">Zalerion maritima</name>
    <dbReference type="NCBI Taxonomy" id="339359"/>
    <lineage>
        <taxon>Eukaryota</taxon>
        <taxon>Fungi</taxon>
        <taxon>Dikarya</taxon>
        <taxon>Ascomycota</taxon>
        <taxon>Pezizomycotina</taxon>
        <taxon>Sordariomycetes</taxon>
        <taxon>Lulworthiomycetidae</taxon>
        <taxon>Lulworthiales</taxon>
        <taxon>Lulworthiaceae</taxon>
        <taxon>Zalerion</taxon>
    </lineage>
</organism>
<dbReference type="PROSITE" id="PS50217">
    <property type="entry name" value="BZIP"/>
    <property type="match status" value="1"/>
</dbReference>
<sequence length="321" mass="35183">MSTPSRFFDECVDYEGQPPFSSGFVGSMTTAAADSYTTTFSYGDGGFATCGPYQQQVGERFEQNPYSEEYTSFEVGDEYDSTTTGNNTSTTPNTQTSTRTTSTSGSNSDSRSSKSRSHHRHSQPASPTEPPSDASSLKRKTYGRKSKSKSSEVQEESKRDRFLERNRLAASKCRQKKKEWVSGLQDQKTGLENKHSHLRMEYNGLLGEVSGLKEELMTHANCHDPNINQWLENEARKFVQETSEKLSGTQARPRAGSRKHSSTSSAGYQGSGSGYTNIDPMLRSNDSPSGGAGLSSDMAFSPTSERDVSYDRASPVFGSGQ</sequence>
<feature type="compositionally biased region" description="Basic and acidic residues" evidence="5">
    <location>
        <begin position="149"/>
        <end position="160"/>
    </location>
</feature>
<evidence type="ECO:0000313" key="7">
    <source>
        <dbReference type="EMBL" id="KAJ2901672.1"/>
    </source>
</evidence>
<dbReference type="SMART" id="SM00338">
    <property type="entry name" value="BRLZ"/>
    <property type="match status" value="1"/>
</dbReference>
<evidence type="ECO:0000313" key="8">
    <source>
        <dbReference type="Proteomes" id="UP001201980"/>
    </source>
</evidence>
<protein>
    <submittedName>
        <fullName evidence="7">BZIP transcription factor</fullName>
    </submittedName>
</protein>
<feature type="compositionally biased region" description="Basic residues" evidence="5">
    <location>
        <begin position="113"/>
        <end position="122"/>
    </location>
</feature>
<gene>
    <name evidence="7" type="ORF">MKZ38_001542</name>
</gene>
<evidence type="ECO:0000256" key="1">
    <source>
        <dbReference type="ARBA" id="ARBA00004123"/>
    </source>
</evidence>
<feature type="compositionally biased region" description="Basic residues" evidence="5">
    <location>
        <begin position="137"/>
        <end position="148"/>
    </location>
</feature>
<dbReference type="GO" id="GO:0005634">
    <property type="term" value="C:nucleus"/>
    <property type="evidence" value="ECO:0007669"/>
    <property type="project" value="UniProtKB-SubCell"/>
</dbReference>
<keyword evidence="8" id="KW-1185">Reference proteome</keyword>
<reference evidence="7" key="1">
    <citation type="submission" date="2022-07" db="EMBL/GenBank/DDBJ databases">
        <title>Draft genome sequence of Zalerion maritima ATCC 34329, a (micro)plastics degrading marine fungus.</title>
        <authorList>
            <person name="Paco A."/>
            <person name="Goncalves M.F.M."/>
            <person name="Rocha-Santos T.A.P."/>
            <person name="Alves A."/>
        </authorList>
    </citation>
    <scope>NUCLEOTIDE SEQUENCE</scope>
    <source>
        <strain evidence="7">ATCC 34329</strain>
    </source>
</reference>
<evidence type="ECO:0000256" key="5">
    <source>
        <dbReference type="SAM" id="MobiDB-lite"/>
    </source>
</evidence>
<dbReference type="SUPFAM" id="SSF57959">
    <property type="entry name" value="Leucine zipper domain"/>
    <property type="match status" value="1"/>
</dbReference>
<accession>A0AAD5RQ71</accession>
<dbReference type="InterPro" id="IPR051027">
    <property type="entry name" value="bZIP_transcription_factors"/>
</dbReference>
<feature type="domain" description="BZIP" evidence="6">
    <location>
        <begin position="156"/>
        <end position="219"/>
    </location>
</feature>
<dbReference type="EMBL" id="JAKWBI020000142">
    <property type="protein sequence ID" value="KAJ2901672.1"/>
    <property type="molecule type" value="Genomic_DNA"/>
</dbReference>
<dbReference type="Gene3D" id="1.20.5.170">
    <property type="match status" value="1"/>
</dbReference>
<dbReference type="PROSITE" id="PS00036">
    <property type="entry name" value="BZIP_BASIC"/>
    <property type="match status" value="1"/>
</dbReference>
<feature type="region of interest" description="Disordered" evidence="5">
    <location>
        <begin position="56"/>
        <end position="160"/>
    </location>
</feature>
<dbReference type="Proteomes" id="UP001201980">
    <property type="component" value="Unassembled WGS sequence"/>
</dbReference>
<comment type="subcellular location">
    <subcellularLocation>
        <location evidence="1">Nucleus</location>
    </subcellularLocation>
</comment>
<dbReference type="InterPro" id="IPR004827">
    <property type="entry name" value="bZIP"/>
</dbReference>
<dbReference type="AlphaFoldDB" id="A0AAD5RQ71"/>
<comment type="caution">
    <text evidence="7">The sequence shown here is derived from an EMBL/GenBank/DDBJ whole genome shotgun (WGS) entry which is preliminary data.</text>
</comment>
<feature type="region of interest" description="Disordered" evidence="5">
    <location>
        <begin position="241"/>
        <end position="321"/>
    </location>
</feature>
<keyword evidence="4" id="KW-0539">Nucleus</keyword>